<proteinExistence type="predicted"/>
<protein>
    <submittedName>
        <fullName evidence="3">Uncharacterized protein</fullName>
    </submittedName>
</protein>
<evidence type="ECO:0000313" key="3">
    <source>
        <dbReference type="EMBL" id="CAB5221169.1"/>
    </source>
</evidence>
<evidence type="ECO:0000256" key="1">
    <source>
        <dbReference type="SAM" id="Coils"/>
    </source>
</evidence>
<reference evidence="3" key="1">
    <citation type="submission" date="2020-05" db="EMBL/GenBank/DDBJ databases">
        <authorList>
            <person name="Chiriac C."/>
            <person name="Salcher M."/>
            <person name="Ghai R."/>
            <person name="Kavagutti S V."/>
        </authorList>
    </citation>
    <scope>NUCLEOTIDE SEQUENCE</scope>
</reference>
<keyword evidence="2" id="KW-1133">Transmembrane helix</keyword>
<evidence type="ECO:0000256" key="2">
    <source>
        <dbReference type="SAM" id="Phobius"/>
    </source>
</evidence>
<keyword evidence="1" id="KW-0175">Coiled coil</keyword>
<feature type="coiled-coil region" evidence="1">
    <location>
        <begin position="108"/>
        <end position="135"/>
    </location>
</feature>
<keyword evidence="2" id="KW-0812">Transmembrane</keyword>
<name>A0A6J7WST7_9CAUD</name>
<gene>
    <name evidence="3" type="ORF">UFOVP240_96</name>
</gene>
<keyword evidence="2" id="KW-0472">Membrane</keyword>
<feature type="transmembrane region" description="Helical" evidence="2">
    <location>
        <begin position="136"/>
        <end position="161"/>
    </location>
</feature>
<organism evidence="3">
    <name type="scientific">uncultured Caudovirales phage</name>
    <dbReference type="NCBI Taxonomy" id="2100421"/>
    <lineage>
        <taxon>Viruses</taxon>
        <taxon>Duplodnaviria</taxon>
        <taxon>Heunggongvirae</taxon>
        <taxon>Uroviricota</taxon>
        <taxon>Caudoviricetes</taxon>
        <taxon>Peduoviridae</taxon>
        <taxon>Maltschvirus</taxon>
        <taxon>Maltschvirus maltsch</taxon>
    </lineage>
</organism>
<accession>A0A6J7WST7</accession>
<sequence length="204" mass="22716">MDPITIGLAFAAAQSAVGHIKQAIALGKDIHSLVGELGKFFQSADTVHTASTKAKVASLTKSDAELGRQALEFAIHSNKLREDERALKDMIYWELGKPQIWDDMIKERTRLIKEKHAAERAIEEAKHKHKQKMADLFMYGMTFVGGSVILFAVVMGGIGIYGSVQEKNEFEAKQAKRAKIIQQQRYARELEEKANTEKSAKESG</sequence>
<dbReference type="EMBL" id="LR798293">
    <property type="protein sequence ID" value="CAB5221169.1"/>
    <property type="molecule type" value="Genomic_DNA"/>
</dbReference>